<proteinExistence type="predicted"/>
<dbReference type="EMBL" id="BQNB010017848">
    <property type="protein sequence ID" value="GJT67891.1"/>
    <property type="molecule type" value="Genomic_DNA"/>
</dbReference>
<comment type="caution">
    <text evidence="2">The sequence shown here is derived from an EMBL/GenBank/DDBJ whole genome shotgun (WGS) entry which is preliminary data.</text>
</comment>
<reference evidence="2" key="1">
    <citation type="journal article" date="2022" name="Int. J. Mol. Sci.">
        <title>Draft Genome of Tanacetum Coccineum: Genomic Comparison of Closely Related Tanacetum-Family Plants.</title>
        <authorList>
            <person name="Yamashiro T."/>
            <person name="Shiraishi A."/>
            <person name="Nakayama K."/>
            <person name="Satake H."/>
        </authorList>
    </citation>
    <scope>NUCLEOTIDE SEQUENCE</scope>
</reference>
<keyword evidence="3" id="KW-1185">Reference proteome</keyword>
<reference evidence="2" key="2">
    <citation type="submission" date="2022-01" db="EMBL/GenBank/DDBJ databases">
        <authorList>
            <person name="Yamashiro T."/>
            <person name="Shiraishi A."/>
            <person name="Satake H."/>
            <person name="Nakayama K."/>
        </authorList>
    </citation>
    <scope>NUCLEOTIDE SEQUENCE</scope>
</reference>
<evidence type="ECO:0000256" key="1">
    <source>
        <dbReference type="SAM" id="MobiDB-lite"/>
    </source>
</evidence>
<dbReference type="Proteomes" id="UP001151760">
    <property type="component" value="Unassembled WGS sequence"/>
</dbReference>
<protein>
    <submittedName>
        <fullName evidence="2">Uncharacterized protein</fullName>
    </submittedName>
</protein>
<name>A0ABQ5FWY2_9ASTR</name>
<gene>
    <name evidence="2" type="ORF">Tco_1019371</name>
</gene>
<sequence>MESVYSISNCIVACRIANECATKLMVKKINLGLIYTKLKVNTVMWDNKEKSDDTPRNNQNQHQQDTKHGRAYAARNGDRRPSAGPALCSNVKLSQ</sequence>
<organism evidence="2 3">
    <name type="scientific">Tanacetum coccineum</name>
    <dbReference type="NCBI Taxonomy" id="301880"/>
    <lineage>
        <taxon>Eukaryota</taxon>
        <taxon>Viridiplantae</taxon>
        <taxon>Streptophyta</taxon>
        <taxon>Embryophyta</taxon>
        <taxon>Tracheophyta</taxon>
        <taxon>Spermatophyta</taxon>
        <taxon>Magnoliopsida</taxon>
        <taxon>eudicotyledons</taxon>
        <taxon>Gunneridae</taxon>
        <taxon>Pentapetalae</taxon>
        <taxon>asterids</taxon>
        <taxon>campanulids</taxon>
        <taxon>Asterales</taxon>
        <taxon>Asteraceae</taxon>
        <taxon>Asteroideae</taxon>
        <taxon>Anthemideae</taxon>
        <taxon>Anthemidinae</taxon>
        <taxon>Tanacetum</taxon>
    </lineage>
</organism>
<evidence type="ECO:0000313" key="3">
    <source>
        <dbReference type="Proteomes" id="UP001151760"/>
    </source>
</evidence>
<feature type="region of interest" description="Disordered" evidence="1">
    <location>
        <begin position="47"/>
        <end position="95"/>
    </location>
</feature>
<accession>A0ABQ5FWY2</accession>
<evidence type="ECO:0000313" key="2">
    <source>
        <dbReference type="EMBL" id="GJT67891.1"/>
    </source>
</evidence>